<dbReference type="RefSeq" id="WP_136562916.1">
    <property type="nucleotide sequence ID" value="NZ_BAABLS010000004.1"/>
</dbReference>
<gene>
    <name evidence="2" type="ORF">E9934_10835</name>
</gene>
<accession>A0A4S8NAE6</accession>
<dbReference type="AlphaFoldDB" id="A0A4S8NAE6"/>
<evidence type="ECO:0000313" key="3">
    <source>
        <dbReference type="Proteomes" id="UP000307087"/>
    </source>
</evidence>
<dbReference type="NCBIfam" id="TIGR03930">
    <property type="entry name" value="WXG100_ESAT6"/>
    <property type="match status" value="1"/>
</dbReference>
<evidence type="ECO:0000256" key="1">
    <source>
        <dbReference type="RuleBase" id="RU362001"/>
    </source>
</evidence>
<dbReference type="Pfam" id="PF06013">
    <property type="entry name" value="WXG100"/>
    <property type="match status" value="1"/>
</dbReference>
<organism evidence="2 3">
    <name type="scientific">Nocardioides caeni</name>
    <dbReference type="NCBI Taxonomy" id="574700"/>
    <lineage>
        <taxon>Bacteria</taxon>
        <taxon>Bacillati</taxon>
        <taxon>Actinomycetota</taxon>
        <taxon>Actinomycetes</taxon>
        <taxon>Propionibacteriales</taxon>
        <taxon>Nocardioidaceae</taxon>
        <taxon>Nocardioides</taxon>
    </lineage>
</organism>
<dbReference type="SUPFAM" id="SSF140453">
    <property type="entry name" value="EsxAB dimer-like"/>
    <property type="match status" value="1"/>
</dbReference>
<evidence type="ECO:0000313" key="2">
    <source>
        <dbReference type="EMBL" id="THV12882.1"/>
    </source>
</evidence>
<proteinExistence type="inferred from homology"/>
<dbReference type="EMBL" id="STGW01000006">
    <property type="protein sequence ID" value="THV12882.1"/>
    <property type="molecule type" value="Genomic_DNA"/>
</dbReference>
<comment type="caution">
    <text evidence="2">The sequence shown here is derived from an EMBL/GenBank/DDBJ whole genome shotgun (WGS) entry which is preliminary data.</text>
</comment>
<dbReference type="Proteomes" id="UP000307087">
    <property type="component" value="Unassembled WGS sequence"/>
</dbReference>
<protein>
    <recommendedName>
        <fullName evidence="1">ESAT-6-like protein</fullName>
    </recommendedName>
</protein>
<name>A0A4S8NAE6_9ACTN</name>
<reference evidence="2 3" key="1">
    <citation type="journal article" date="2009" name="Int. J. Syst. Evol. Microbiol.">
        <title>Nocardioides caeni sp. nov., isolated from wastewater.</title>
        <authorList>
            <person name="Yoon J.H."/>
            <person name="Kang S.J."/>
            <person name="Park S."/>
            <person name="Kim W."/>
            <person name="Oh T.K."/>
        </authorList>
    </citation>
    <scope>NUCLEOTIDE SEQUENCE [LARGE SCALE GENOMIC DNA]</scope>
    <source>
        <strain evidence="2 3">DSM 23134</strain>
    </source>
</reference>
<sequence>MTGPDYGALDGLRVNHTALDAAAANMYETVKKMDGSLNALEQDIAPKVATWSGDQRDAYTESKAAWDWAMQELRDLLDRTHSTVYESNADYMAADRRGAARFR</sequence>
<comment type="similarity">
    <text evidence="1">Belongs to the WXG100 family.</text>
</comment>
<keyword evidence="3" id="KW-1185">Reference proteome</keyword>
<dbReference type="InterPro" id="IPR010310">
    <property type="entry name" value="T7SS_ESAT-6-like"/>
</dbReference>
<dbReference type="OrthoDB" id="4278078at2"/>
<dbReference type="InterPro" id="IPR036689">
    <property type="entry name" value="ESAT-6-like_sf"/>
</dbReference>
<dbReference type="Gene3D" id="1.10.287.1060">
    <property type="entry name" value="ESAT-6-like"/>
    <property type="match status" value="1"/>
</dbReference>